<dbReference type="PANTHER" id="PTHR34322:SF2">
    <property type="entry name" value="TRANSPOSASE IS200-LIKE DOMAIN-CONTAINING PROTEIN"/>
    <property type="match status" value="1"/>
</dbReference>
<dbReference type="SUPFAM" id="SSF143422">
    <property type="entry name" value="Transposase IS200-like"/>
    <property type="match status" value="1"/>
</dbReference>
<feature type="domain" description="Transposase IS200-like" evidence="1">
    <location>
        <begin position="5"/>
        <end position="99"/>
    </location>
</feature>
<comment type="caution">
    <text evidence="2">The sequence shown here is derived from an EMBL/GenBank/DDBJ whole genome shotgun (WGS) entry which is preliminary data.</text>
</comment>
<dbReference type="SMART" id="SM01321">
    <property type="entry name" value="Y1_Tnp"/>
    <property type="match status" value="1"/>
</dbReference>
<organism evidence="2 3">
    <name type="scientific">Candidatus Giovannonibacteria bacterium RIFCSPHIGHO2_02_42_15</name>
    <dbReference type="NCBI Taxonomy" id="1798329"/>
    <lineage>
        <taxon>Bacteria</taxon>
        <taxon>Candidatus Giovannoniibacteriota</taxon>
    </lineage>
</organism>
<sequence length="168" mass="20325">MRTSVKPRRFDRSLFHKISAHRNIELTCFCLMSNHFHLILGEKREGGISKFMQRLSDAYTKYFNTRHRRVGHLFGGKFQSIYIDSDAYLKYLSAYIHLNPHELKQWRKKEINYPWSSFQDYVSENRWKPFLNPDILLNDFDSREYKNFVLDTPIKEKLEDKYLIDASY</sequence>
<dbReference type="InterPro" id="IPR002686">
    <property type="entry name" value="Transposase_17"/>
</dbReference>
<protein>
    <recommendedName>
        <fullName evidence="1">Transposase IS200-like domain-containing protein</fullName>
    </recommendedName>
</protein>
<dbReference type="Gene3D" id="3.30.70.1290">
    <property type="entry name" value="Transposase IS200-like"/>
    <property type="match status" value="1"/>
</dbReference>
<dbReference type="Proteomes" id="UP000177451">
    <property type="component" value="Unassembled WGS sequence"/>
</dbReference>
<dbReference type="AlphaFoldDB" id="A0A1F5VPL2"/>
<evidence type="ECO:0000313" key="2">
    <source>
        <dbReference type="EMBL" id="OGF65297.1"/>
    </source>
</evidence>
<evidence type="ECO:0000313" key="3">
    <source>
        <dbReference type="Proteomes" id="UP000177451"/>
    </source>
</evidence>
<dbReference type="EMBL" id="MFHH01000012">
    <property type="protein sequence ID" value="OGF65297.1"/>
    <property type="molecule type" value="Genomic_DNA"/>
</dbReference>
<dbReference type="GO" id="GO:0006313">
    <property type="term" value="P:DNA transposition"/>
    <property type="evidence" value="ECO:0007669"/>
    <property type="project" value="InterPro"/>
</dbReference>
<dbReference type="Pfam" id="PF01797">
    <property type="entry name" value="Y1_Tnp"/>
    <property type="match status" value="1"/>
</dbReference>
<gene>
    <name evidence="2" type="ORF">A2Z53_01605</name>
</gene>
<dbReference type="InterPro" id="IPR036515">
    <property type="entry name" value="Transposase_17_sf"/>
</dbReference>
<name>A0A1F5VPL2_9BACT</name>
<reference evidence="2 3" key="1">
    <citation type="journal article" date="2016" name="Nat. Commun.">
        <title>Thousands of microbial genomes shed light on interconnected biogeochemical processes in an aquifer system.</title>
        <authorList>
            <person name="Anantharaman K."/>
            <person name="Brown C.T."/>
            <person name="Hug L.A."/>
            <person name="Sharon I."/>
            <person name="Castelle C.J."/>
            <person name="Probst A.J."/>
            <person name="Thomas B.C."/>
            <person name="Singh A."/>
            <person name="Wilkins M.J."/>
            <person name="Karaoz U."/>
            <person name="Brodie E.L."/>
            <person name="Williams K.H."/>
            <person name="Hubbard S.S."/>
            <person name="Banfield J.F."/>
        </authorList>
    </citation>
    <scope>NUCLEOTIDE SEQUENCE [LARGE SCALE GENOMIC DNA]</scope>
</reference>
<accession>A0A1F5VPL2</accession>
<evidence type="ECO:0000259" key="1">
    <source>
        <dbReference type="SMART" id="SM01321"/>
    </source>
</evidence>
<dbReference type="PANTHER" id="PTHR34322">
    <property type="entry name" value="TRANSPOSASE, Y1_TNP DOMAIN-CONTAINING"/>
    <property type="match status" value="1"/>
</dbReference>
<dbReference type="GO" id="GO:0004803">
    <property type="term" value="F:transposase activity"/>
    <property type="evidence" value="ECO:0007669"/>
    <property type="project" value="InterPro"/>
</dbReference>
<proteinExistence type="predicted"/>
<dbReference type="GO" id="GO:0003677">
    <property type="term" value="F:DNA binding"/>
    <property type="evidence" value="ECO:0007669"/>
    <property type="project" value="InterPro"/>
</dbReference>